<dbReference type="GeneID" id="9942445"/>
<feature type="region of interest" description="Disordered" evidence="1">
    <location>
        <begin position="1"/>
        <end position="23"/>
    </location>
</feature>
<sequence length="944" mass="106177">MGRRKLPSIPTQRAEKVSETPPAPVYLISSTPVVSPSLERQYHAQDPRAYSQPTSRTASLSSLSLSSSSATANCRTVDPAILPGAAIINAKPKLLLRQTTSAAAGDRSTVLGQASGTKMPSPLARVLLKKELKEVLERRRESLEACEIEANQRQYIVHRMLITGLLPEYRSVDIDNIPNVIPCLLPVELISGARVVPSEVPSTTTSVTTTSLPERSSVPPSSSSVQIATQEVGISTDDFCLEPELKSVGVQSESSFAAATAYTAIPSSFYHAAATSLRRQIKHDRLNAFTTSTDATAVLQPRLRSTETQTNGTTTYEAHSNRSSSRRHCSTASNLFSASEPNLLESTAKYFAEYDRQLREHGRRLKNRFAFSDDDPINRETRKQRVMDELAQRKEKISSMIDLYAASSFPIIHPTSDYSSTVPHYGSLPRIDFPTTRSPRSNGRDYINRNRSRHLFGYGSLPRNYERYIERSYGDAQSDHFQSLPIPTGRYDAPLRSWHSVTPTTAEDPILDSRTRLYATRSMNYLDPWLSYQQRLPESSVTFGRPLMKVAYDDLYRPQYVSGARAQNFDGPQSLPNTDIISQYANYLSNQFITDQQKLLNGSPAEERLYLNQAKKRPYSVPRYRSSTTSDQALPMLNYEDPLSSMEADPALLRPDQPVPRPIIPDPYANFPSYAQSDHYENWPWYQQLSYANSSALDNNAVLPYYSSHFPQTPNTLPGPSLLGQVYSRNDTNYGSRPSHHATEYGNYYRDKGAHQLRDSSNRNYAVRNHYSYIPYSTQYHAGNPYLGIGKQSYSPKQPSVFPDNYPTTSQQPSHALRAWSNGNIPMNSYDAVYPKEDGMNRMYTTLSNQRPMRLQHYGNPYLGIGKQSYSPKQPSVFPDNYPTTSQQPSHALRAWSNGNIPMNSYDAVYPKEDGMNRMYTTLSNQRPMRLQHYGNGATSIMYS</sequence>
<dbReference type="RefSeq" id="XP_020305690.1">
    <property type="nucleotide sequence ID" value="XM_020450608.1"/>
</dbReference>
<proteinExistence type="predicted"/>
<name>A0A1S0UGW5_LOALO</name>
<evidence type="ECO:0000313" key="2">
    <source>
        <dbReference type="EMBL" id="EJD74793.1"/>
    </source>
</evidence>
<dbReference type="OMA" id="QVYSRND"/>
<accession>A0A1S0UGW5</accession>
<feature type="region of interest" description="Disordered" evidence="1">
    <location>
        <begin position="200"/>
        <end position="225"/>
    </location>
</feature>
<protein>
    <submittedName>
        <fullName evidence="2">Uncharacterized protein</fullName>
    </submittedName>
</protein>
<dbReference type="OrthoDB" id="270970at2759"/>
<dbReference type="CTD" id="9942445"/>
<dbReference type="KEGG" id="loa:LOAG_17940"/>
<feature type="region of interest" description="Disordered" evidence="1">
    <location>
        <begin position="307"/>
        <end position="327"/>
    </location>
</feature>
<dbReference type="AlphaFoldDB" id="A0A1S0UGW5"/>
<evidence type="ECO:0000256" key="1">
    <source>
        <dbReference type="SAM" id="MobiDB-lite"/>
    </source>
</evidence>
<organism evidence="2">
    <name type="scientific">Loa loa</name>
    <name type="common">Eye worm</name>
    <name type="synonym">Filaria loa</name>
    <dbReference type="NCBI Taxonomy" id="7209"/>
    <lineage>
        <taxon>Eukaryota</taxon>
        <taxon>Metazoa</taxon>
        <taxon>Ecdysozoa</taxon>
        <taxon>Nematoda</taxon>
        <taxon>Chromadorea</taxon>
        <taxon>Rhabditida</taxon>
        <taxon>Spirurina</taxon>
        <taxon>Spiruromorpha</taxon>
        <taxon>Filarioidea</taxon>
        <taxon>Onchocercidae</taxon>
        <taxon>Loa</taxon>
    </lineage>
</organism>
<dbReference type="InParanoid" id="A0A1S0UGW5"/>
<reference evidence="2" key="1">
    <citation type="submission" date="2012-04" db="EMBL/GenBank/DDBJ databases">
        <title>The Genome Sequence of Loa loa.</title>
        <authorList>
            <consortium name="The Broad Institute Genome Sequencing Platform"/>
            <consortium name="Broad Institute Genome Sequencing Center for Infectious Disease"/>
            <person name="Nutman T.B."/>
            <person name="Fink D.L."/>
            <person name="Russ C."/>
            <person name="Young S."/>
            <person name="Zeng Q."/>
            <person name="Gargeya S."/>
            <person name="Alvarado L."/>
            <person name="Berlin A."/>
            <person name="Chapman S.B."/>
            <person name="Chen Z."/>
            <person name="Freedman E."/>
            <person name="Gellesch M."/>
            <person name="Goldberg J."/>
            <person name="Griggs A."/>
            <person name="Gujja S."/>
            <person name="Heilman E.R."/>
            <person name="Heiman D."/>
            <person name="Howarth C."/>
            <person name="Mehta T."/>
            <person name="Neiman D."/>
            <person name="Pearson M."/>
            <person name="Roberts A."/>
            <person name="Saif S."/>
            <person name="Shea T."/>
            <person name="Shenoy N."/>
            <person name="Sisk P."/>
            <person name="Stolte C."/>
            <person name="Sykes S."/>
            <person name="White J."/>
            <person name="Yandava C."/>
            <person name="Haas B."/>
            <person name="Henn M.R."/>
            <person name="Nusbaum C."/>
            <person name="Birren B."/>
        </authorList>
    </citation>
    <scope>NUCLEOTIDE SEQUENCE [LARGE SCALE GENOMIC DNA]</scope>
</reference>
<gene>
    <name evidence="2" type="ORF">LOAG_17940</name>
</gene>
<dbReference type="EMBL" id="JH712222">
    <property type="protein sequence ID" value="EJD74793.1"/>
    <property type="molecule type" value="Genomic_DNA"/>
</dbReference>